<proteinExistence type="predicted"/>
<evidence type="ECO:0000313" key="1">
    <source>
        <dbReference type="EMBL" id="KFK25611.1"/>
    </source>
</evidence>
<sequence length="69" mass="8031">MYVDRFANHGQEVAKVSPLITSEPLKNLLLQKYQLDTNSDTNPQSEIQDSQVMSDIFHMHILEKQHYQS</sequence>
<accession>A0A087G6V9</accession>
<gene>
    <name evidence="1" type="ordered locus">AALP_Aa8g137100</name>
</gene>
<evidence type="ECO:0000313" key="2">
    <source>
        <dbReference type="Proteomes" id="UP000029120"/>
    </source>
</evidence>
<name>A0A087G6V9_ARAAL</name>
<dbReference type="AlphaFoldDB" id="A0A087G6V9"/>
<organism evidence="1 2">
    <name type="scientific">Arabis alpina</name>
    <name type="common">Alpine rock-cress</name>
    <dbReference type="NCBI Taxonomy" id="50452"/>
    <lineage>
        <taxon>Eukaryota</taxon>
        <taxon>Viridiplantae</taxon>
        <taxon>Streptophyta</taxon>
        <taxon>Embryophyta</taxon>
        <taxon>Tracheophyta</taxon>
        <taxon>Spermatophyta</taxon>
        <taxon>Magnoliopsida</taxon>
        <taxon>eudicotyledons</taxon>
        <taxon>Gunneridae</taxon>
        <taxon>Pentapetalae</taxon>
        <taxon>rosids</taxon>
        <taxon>malvids</taxon>
        <taxon>Brassicales</taxon>
        <taxon>Brassicaceae</taxon>
        <taxon>Arabideae</taxon>
        <taxon>Arabis</taxon>
    </lineage>
</organism>
<keyword evidence="2" id="KW-1185">Reference proteome</keyword>
<reference evidence="2" key="1">
    <citation type="journal article" date="2015" name="Nat. Plants">
        <title>Genome expansion of Arabis alpina linked with retrotransposition and reduced symmetric DNA methylation.</title>
        <authorList>
            <person name="Willing E.M."/>
            <person name="Rawat V."/>
            <person name="Mandakova T."/>
            <person name="Maumus F."/>
            <person name="James G.V."/>
            <person name="Nordstroem K.J."/>
            <person name="Becker C."/>
            <person name="Warthmann N."/>
            <person name="Chica C."/>
            <person name="Szarzynska B."/>
            <person name="Zytnicki M."/>
            <person name="Albani M.C."/>
            <person name="Kiefer C."/>
            <person name="Bergonzi S."/>
            <person name="Castaings L."/>
            <person name="Mateos J.L."/>
            <person name="Berns M.C."/>
            <person name="Bujdoso N."/>
            <person name="Piofczyk T."/>
            <person name="de Lorenzo L."/>
            <person name="Barrero-Sicilia C."/>
            <person name="Mateos I."/>
            <person name="Piednoel M."/>
            <person name="Hagmann J."/>
            <person name="Chen-Min-Tao R."/>
            <person name="Iglesias-Fernandez R."/>
            <person name="Schuster S.C."/>
            <person name="Alonso-Blanco C."/>
            <person name="Roudier F."/>
            <person name="Carbonero P."/>
            <person name="Paz-Ares J."/>
            <person name="Davis S.J."/>
            <person name="Pecinka A."/>
            <person name="Quesneville H."/>
            <person name="Colot V."/>
            <person name="Lysak M.A."/>
            <person name="Weigel D."/>
            <person name="Coupland G."/>
            <person name="Schneeberger K."/>
        </authorList>
    </citation>
    <scope>NUCLEOTIDE SEQUENCE [LARGE SCALE GENOMIC DNA]</scope>
    <source>
        <strain evidence="2">cv. Pajares</strain>
    </source>
</reference>
<protein>
    <submittedName>
        <fullName evidence="1">Uncharacterized protein</fullName>
    </submittedName>
</protein>
<dbReference type="Proteomes" id="UP000029120">
    <property type="component" value="Chromosome 8"/>
</dbReference>
<dbReference type="EMBL" id="CM002876">
    <property type="protein sequence ID" value="KFK25611.1"/>
    <property type="molecule type" value="Genomic_DNA"/>
</dbReference>
<dbReference type="Gramene" id="KFK25611">
    <property type="protein sequence ID" value="KFK25611"/>
    <property type="gene ID" value="AALP_AA8G137100"/>
</dbReference>